<evidence type="ECO:0000313" key="3">
    <source>
        <dbReference type="Proteomes" id="UP000242687"/>
    </source>
</evidence>
<dbReference type="OrthoDB" id="9773828at2"/>
<protein>
    <submittedName>
        <fullName evidence="2">Aryl-alcohol dehydrogenase-like predicted oxidoreductase</fullName>
    </submittedName>
</protein>
<gene>
    <name evidence="2" type="ORF">CLV57_2770</name>
</gene>
<dbReference type="RefSeq" id="WP_100341957.1">
    <property type="nucleotide sequence ID" value="NZ_PGFJ01000002.1"/>
</dbReference>
<dbReference type="Pfam" id="PF00248">
    <property type="entry name" value="Aldo_ket_red"/>
    <property type="match status" value="1"/>
</dbReference>
<accession>A0A2H9VMT8</accession>
<dbReference type="CDD" id="cd19086">
    <property type="entry name" value="AKR_AKR11C1"/>
    <property type="match status" value="1"/>
</dbReference>
<organism evidence="2 3">
    <name type="scientific">Mucilaginibacter auburnensis</name>
    <dbReference type="NCBI Taxonomy" id="1457233"/>
    <lineage>
        <taxon>Bacteria</taxon>
        <taxon>Pseudomonadati</taxon>
        <taxon>Bacteroidota</taxon>
        <taxon>Sphingobacteriia</taxon>
        <taxon>Sphingobacteriales</taxon>
        <taxon>Sphingobacteriaceae</taxon>
        <taxon>Mucilaginibacter</taxon>
    </lineage>
</organism>
<evidence type="ECO:0000259" key="1">
    <source>
        <dbReference type="Pfam" id="PF00248"/>
    </source>
</evidence>
<dbReference type="SUPFAM" id="SSF51430">
    <property type="entry name" value="NAD(P)-linked oxidoreductase"/>
    <property type="match status" value="1"/>
</dbReference>
<sequence>MNYRKFKDVAVAEVGLGTWQLGSADWGNVSDDDAFAILNAYVDGGGNFIDTADVYGMGVSEQVIGRFLKTVDEPIYVATKLGRRGDEPNGWPQNFTYDAMRRQVEDSLRHLDVPQLFLEQLHCIPTEEMRLGKVFDYLRKFKEEGLIANFGASVETSEEALICLEQEGLASLQIIFNLFRQHVADQVFAKAAEKGVAIIARVPLASGLLTGRFNQQTRFAENDHRNYNANGEKFNVGETFSGVEFNEGVKFSQQIGAMLPDERMAQWSIRWILDHPQVTTVIPGASKVSQVESNIEASTLPPLSAQTFSDLRKLYDAEIYNKIRGVY</sequence>
<keyword evidence="3" id="KW-1185">Reference proteome</keyword>
<dbReference type="Proteomes" id="UP000242687">
    <property type="component" value="Unassembled WGS sequence"/>
</dbReference>
<dbReference type="AlphaFoldDB" id="A0A2H9VMT8"/>
<dbReference type="EMBL" id="PGFJ01000002">
    <property type="protein sequence ID" value="PJJ79635.1"/>
    <property type="molecule type" value="Genomic_DNA"/>
</dbReference>
<feature type="domain" description="NADP-dependent oxidoreductase" evidence="1">
    <location>
        <begin position="14"/>
        <end position="315"/>
    </location>
</feature>
<comment type="caution">
    <text evidence="2">The sequence shown here is derived from an EMBL/GenBank/DDBJ whole genome shotgun (WGS) entry which is preliminary data.</text>
</comment>
<dbReference type="Gene3D" id="3.20.20.100">
    <property type="entry name" value="NADP-dependent oxidoreductase domain"/>
    <property type="match status" value="1"/>
</dbReference>
<dbReference type="PANTHER" id="PTHR43312">
    <property type="entry name" value="D-THREO-ALDOSE 1-DEHYDROGENASE"/>
    <property type="match status" value="1"/>
</dbReference>
<reference evidence="2 3" key="1">
    <citation type="submission" date="2017-11" db="EMBL/GenBank/DDBJ databases">
        <title>Genomic Encyclopedia of Archaeal and Bacterial Type Strains, Phase II (KMG-II): From Individual Species to Whole Genera.</title>
        <authorList>
            <person name="Goeker M."/>
        </authorList>
    </citation>
    <scope>NUCLEOTIDE SEQUENCE [LARGE SCALE GENOMIC DNA]</scope>
    <source>
        <strain evidence="2 3">DSM 28175</strain>
    </source>
</reference>
<proteinExistence type="predicted"/>
<dbReference type="InterPro" id="IPR053135">
    <property type="entry name" value="AKR2_Oxidoreductase"/>
</dbReference>
<name>A0A2H9VMT8_9SPHI</name>
<dbReference type="InterPro" id="IPR023210">
    <property type="entry name" value="NADP_OxRdtase_dom"/>
</dbReference>
<evidence type="ECO:0000313" key="2">
    <source>
        <dbReference type="EMBL" id="PJJ79635.1"/>
    </source>
</evidence>
<dbReference type="PANTHER" id="PTHR43312:SF1">
    <property type="entry name" value="NADP-DEPENDENT OXIDOREDUCTASE DOMAIN-CONTAINING PROTEIN"/>
    <property type="match status" value="1"/>
</dbReference>
<dbReference type="InterPro" id="IPR036812">
    <property type="entry name" value="NAD(P)_OxRdtase_dom_sf"/>
</dbReference>